<dbReference type="Proteomes" id="UP000828390">
    <property type="component" value="Unassembled WGS sequence"/>
</dbReference>
<feature type="compositionally biased region" description="Basic and acidic residues" evidence="1">
    <location>
        <begin position="103"/>
        <end position="113"/>
    </location>
</feature>
<accession>A0A9D4IH16</accession>
<sequence>MDPECIVINQRQLRSHLQLCLQNSLITDFPHVQKWKPIEKDAQKDNSFCETYQREPIYTAVKLQTPIPNNTNKEIQFEKNQASINLCALREKEADVMCDMRHNQNESHNEKATSKRTKSNSHTKIHNHIWTVPHYSKLWKQ</sequence>
<protein>
    <submittedName>
        <fullName evidence="2">Uncharacterized protein</fullName>
    </submittedName>
</protein>
<keyword evidence="3" id="KW-1185">Reference proteome</keyword>
<gene>
    <name evidence="2" type="ORF">DPMN_176575</name>
</gene>
<evidence type="ECO:0000313" key="3">
    <source>
        <dbReference type="Proteomes" id="UP000828390"/>
    </source>
</evidence>
<feature type="region of interest" description="Disordered" evidence="1">
    <location>
        <begin position="103"/>
        <end position="126"/>
    </location>
</feature>
<dbReference type="EMBL" id="JAIWYP010000009">
    <property type="protein sequence ID" value="KAH3775176.1"/>
    <property type="molecule type" value="Genomic_DNA"/>
</dbReference>
<reference evidence="2" key="1">
    <citation type="journal article" date="2019" name="bioRxiv">
        <title>The Genome of the Zebra Mussel, Dreissena polymorpha: A Resource for Invasive Species Research.</title>
        <authorList>
            <person name="McCartney M.A."/>
            <person name="Auch B."/>
            <person name="Kono T."/>
            <person name="Mallez S."/>
            <person name="Zhang Y."/>
            <person name="Obille A."/>
            <person name="Becker A."/>
            <person name="Abrahante J.E."/>
            <person name="Garbe J."/>
            <person name="Badalamenti J.P."/>
            <person name="Herman A."/>
            <person name="Mangelson H."/>
            <person name="Liachko I."/>
            <person name="Sullivan S."/>
            <person name="Sone E.D."/>
            <person name="Koren S."/>
            <person name="Silverstein K.A.T."/>
            <person name="Beckman K.B."/>
            <person name="Gohl D.M."/>
        </authorList>
    </citation>
    <scope>NUCLEOTIDE SEQUENCE</scope>
    <source>
        <strain evidence="2">Duluth1</strain>
        <tissue evidence="2">Whole animal</tissue>
    </source>
</reference>
<feature type="compositionally biased region" description="Basic residues" evidence="1">
    <location>
        <begin position="114"/>
        <end position="126"/>
    </location>
</feature>
<comment type="caution">
    <text evidence="2">The sequence shown here is derived from an EMBL/GenBank/DDBJ whole genome shotgun (WGS) entry which is preliminary data.</text>
</comment>
<dbReference type="AlphaFoldDB" id="A0A9D4IH16"/>
<evidence type="ECO:0000256" key="1">
    <source>
        <dbReference type="SAM" id="MobiDB-lite"/>
    </source>
</evidence>
<evidence type="ECO:0000313" key="2">
    <source>
        <dbReference type="EMBL" id="KAH3775176.1"/>
    </source>
</evidence>
<name>A0A9D4IH16_DREPO</name>
<proteinExistence type="predicted"/>
<organism evidence="2 3">
    <name type="scientific">Dreissena polymorpha</name>
    <name type="common">Zebra mussel</name>
    <name type="synonym">Mytilus polymorpha</name>
    <dbReference type="NCBI Taxonomy" id="45954"/>
    <lineage>
        <taxon>Eukaryota</taxon>
        <taxon>Metazoa</taxon>
        <taxon>Spiralia</taxon>
        <taxon>Lophotrochozoa</taxon>
        <taxon>Mollusca</taxon>
        <taxon>Bivalvia</taxon>
        <taxon>Autobranchia</taxon>
        <taxon>Heteroconchia</taxon>
        <taxon>Euheterodonta</taxon>
        <taxon>Imparidentia</taxon>
        <taxon>Neoheterodontei</taxon>
        <taxon>Myida</taxon>
        <taxon>Dreissenoidea</taxon>
        <taxon>Dreissenidae</taxon>
        <taxon>Dreissena</taxon>
    </lineage>
</organism>
<reference evidence="2" key="2">
    <citation type="submission" date="2020-11" db="EMBL/GenBank/DDBJ databases">
        <authorList>
            <person name="McCartney M.A."/>
            <person name="Auch B."/>
            <person name="Kono T."/>
            <person name="Mallez S."/>
            <person name="Becker A."/>
            <person name="Gohl D.M."/>
            <person name="Silverstein K.A.T."/>
            <person name="Koren S."/>
            <person name="Bechman K.B."/>
            <person name="Herman A."/>
            <person name="Abrahante J.E."/>
            <person name="Garbe J."/>
        </authorList>
    </citation>
    <scope>NUCLEOTIDE SEQUENCE</scope>
    <source>
        <strain evidence="2">Duluth1</strain>
        <tissue evidence="2">Whole animal</tissue>
    </source>
</reference>